<evidence type="ECO:0000313" key="2">
    <source>
        <dbReference type="Proteomes" id="UP000266340"/>
    </source>
</evidence>
<dbReference type="RefSeq" id="WP_119147535.1">
    <property type="nucleotide sequence ID" value="NZ_QXJM01000015.1"/>
</dbReference>
<proteinExistence type="predicted"/>
<dbReference type="AlphaFoldDB" id="A0A398CRG5"/>
<dbReference type="OrthoDB" id="10021194at2"/>
<accession>A0A398CRG5</accession>
<organism evidence="1 2">
    <name type="scientific">Cohnella faecalis</name>
    <dbReference type="NCBI Taxonomy" id="2315694"/>
    <lineage>
        <taxon>Bacteria</taxon>
        <taxon>Bacillati</taxon>
        <taxon>Bacillota</taxon>
        <taxon>Bacilli</taxon>
        <taxon>Bacillales</taxon>
        <taxon>Paenibacillaceae</taxon>
        <taxon>Cohnella</taxon>
    </lineage>
</organism>
<evidence type="ECO:0000313" key="1">
    <source>
        <dbReference type="EMBL" id="RIE05155.1"/>
    </source>
</evidence>
<sequence length="251" mass="27747">MDVWNEAEDFVFRVPNVLALKAIRKEHRAPGTVVWVDGYHEAGDPGGKLVRWSEHSVAADNGGTVHAPEDGGGPGRWLLVHEGIGNFRAFGIFGAENAADDALDAMVNDDTIYRIEAGSDLKLVRRHRFERSGIELDFNGFAVYTDGIEEAASNDPFSAVLLFKGSEAGIVQTLALTERLEEMQELFEVADSSVFQIGDWWIAQSNRLSGSAERELDKLVRVTEIADATHVRFDYKNGWALSAGERLLTRK</sequence>
<reference evidence="1 2" key="1">
    <citation type="submission" date="2018-09" db="EMBL/GenBank/DDBJ databases">
        <title>Cohnella cavernae sp. nov., isolated from a karst cave.</title>
        <authorList>
            <person name="Zhu H."/>
        </authorList>
    </citation>
    <scope>NUCLEOTIDE SEQUENCE [LARGE SCALE GENOMIC DNA]</scope>
    <source>
        <strain evidence="1 2">K2E09-144</strain>
    </source>
</reference>
<dbReference type="EMBL" id="QXJM01000015">
    <property type="protein sequence ID" value="RIE05155.1"/>
    <property type="molecule type" value="Genomic_DNA"/>
</dbReference>
<dbReference type="Proteomes" id="UP000266340">
    <property type="component" value="Unassembled WGS sequence"/>
</dbReference>
<name>A0A398CRG5_9BACL</name>
<comment type="caution">
    <text evidence="1">The sequence shown here is derived from an EMBL/GenBank/DDBJ whole genome shotgun (WGS) entry which is preliminary data.</text>
</comment>
<protein>
    <submittedName>
        <fullName evidence="1">Uncharacterized protein</fullName>
    </submittedName>
</protein>
<gene>
    <name evidence="1" type="ORF">D3H35_01940</name>
</gene>
<keyword evidence="2" id="KW-1185">Reference proteome</keyword>